<proteinExistence type="predicted"/>
<sequence>MMDSNSTYTVDSGQDFAALLMSPEYSLPLITPPLGLNASAFGPCDSIYRFLWLFVNPNRRHKILS</sequence>
<dbReference type="Proteomes" id="UP000215914">
    <property type="component" value="Chromosome 5"/>
</dbReference>
<reference evidence="1 3" key="1">
    <citation type="journal article" date="2017" name="Nature">
        <title>The sunflower genome provides insights into oil metabolism, flowering and Asterid evolution.</title>
        <authorList>
            <person name="Badouin H."/>
            <person name="Gouzy J."/>
            <person name="Grassa C.J."/>
            <person name="Murat F."/>
            <person name="Staton S.E."/>
            <person name="Cottret L."/>
            <person name="Lelandais-Briere C."/>
            <person name="Owens G.L."/>
            <person name="Carrere S."/>
            <person name="Mayjonade B."/>
            <person name="Legrand L."/>
            <person name="Gill N."/>
            <person name="Kane N.C."/>
            <person name="Bowers J.E."/>
            <person name="Hubner S."/>
            <person name="Bellec A."/>
            <person name="Berard A."/>
            <person name="Berges H."/>
            <person name="Blanchet N."/>
            <person name="Boniface M.C."/>
            <person name="Brunel D."/>
            <person name="Catrice O."/>
            <person name="Chaidir N."/>
            <person name="Claudel C."/>
            <person name="Donnadieu C."/>
            <person name="Faraut T."/>
            <person name="Fievet G."/>
            <person name="Helmstetter N."/>
            <person name="King M."/>
            <person name="Knapp S.J."/>
            <person name="Lai Z."/>
            <person name="Le Paslier M.C."/>
            <person name="Lippi Y."/>
            <person name="Lorenzon L."/>
            <person name="Mandel J.R."/>
            <person name="Marage G."/>
            <person name="Marchand G."/>
            <person name="Marquand E."/>
            <person name="Bret-Mestries E."/>
            <person name="Morien E."/>
            <person name="Nambeesan S."/>
            <person name="Nguyen T."/>
            <person name="Pegot-Espagnet P."/>
            <person name="Pouilly N."/>
            <person name="Raftis F."/>
            <person name="Sallet E."/>
            <person name="Schiex T."/>
            <person name="Thomas J."/>
            <person name="Vandecasteele C."/>
            <person name="Vares D."/>
            <person name="Vear F."/>
            <person name="Vautrin S."/>
            <person name="Crespi M."/>
            <person name="Mangin B."/>
            <person name="Burke J.M."/>
            <person name="Salse J."/>
            <person name="Munos S."/>
            <person name="Vincourt P."/>
            <person name="Rieseberg L.H."/>
            <person name="Langlade N.B."/>
        </authorList>
    </citation>
    <scope>NUCLEOTIDE SEQUENCE [LARGE SCALE GENOMIC DNA]</scope>
    <source>
        <strain evidence="3">cv. SF193</strain>
        <tissue evidence="1">Leaves</tissue>
    </source>
</reference>
<reference evidence="1" key="3">
    <citation type="submission" date="2020-06" db="EMBL/GenBank/DDBJ databases">
        <title>Helianthus annuus Genome sequencing and assembly Release 2.</title>
        <authorList>
            <person name="Gouzy J."/>
            <person name="Langlade N."/>
            <person name="Munos S."/>
        </authorList>
    </citation>
    <scope>NUCLEOTIDE SEQUENCE</scope>
    <source>
        <tissue evidence="1">Leaves</tissue>
    </source>
</reference>
<dbReference type="Gramene" id="mRNA:HanXRQr2_Chr05g0196511">
    <property type="protein sequence ID" value="mRNA:HanXRQr2_Chr05g0196511"/>
    <property type="gene ID" value="HanXRQr2_Chr05g0196511"/>
</dbReference>
<evidence type="ECO:0000313" key="2">
    <source>
        <dbReference type="EMBL" id="OTG24165.1"/>
    </source>
</evidence>
<dbReference type="InParanoid" id="A0A251ULG1"/>
<keyword evidence="3" id="KW-1185">Reference proteome</keyword>
<dbReference type="EMBL" id="CM007894">
    <property type="protein sequence ID" value="OTG24165.1"/>
    <property type="molecule type" value="Genomic_DNA"/>
</dbReference>
<organism evidence="2 3">
    <name type="scientific">Helianthus annuus</name>
    <name type="common">Common sunflower</name>
    <dbReference type="NCBI Taxonomy" id="4232"/>
    <lineage>
        <taxon>Eukaryota</taxon>
        <taxon>Viridiplantae</taxon>
        <taxon>Streptophyta</taxon>
        <taxon>Embryophyta</taxon>
        <taxon>Tracheophyta</taxon>
        <taxon>Spermatophyta</taxon>
        <taxon>Magnoliopsida</taxon>
        <taxon>eudicotyledons</taxon>
        <taxon>Gunneridae</taxon>
        <taxon>Pentapetalae</taxon>
        <taxon>asterids</taxon>
        <taxon>campanulids</taxon>
        <taxon>Asterales</taxon>
        <taxon>Asteraceae</taxon>
        <taxon>Asteroideae</taxon>
        <taxon>Heliantheae alliance</taxon>
        <taxon>Heliantheae</taxon>
        <taxon>Helianthus</taxon>
    </lineage>
</organism>
<evidence type="ECO:0000313" key="1">
    <source>
        <dbReference type="EMBL" id="KAF5804396.1"/>
    </source>
</evidence>
<gene>
    <name evidence="2" type="ORF">HannXRQ_Chr05g0133611</name>
    <name evidence="1" type="ORF">HanXRQr2_Chr05g0196511</name>
</gene>
<dbReference type="EMBL" id="MNCJ02000320">
    <property type="protein sequence ID" value="KAF5804396.1"/>
    <property type="molecule type" value="Genomic_DNA"/>
</dbReference>
<accession>A0A251ULG1</accession>
<reference evidence="2" key="2">
    <citation type="submission" date="2017-02" db="EMBL/GenBank/DDBJ databases">
        <title>Sunflower complete genome.</title>
        <authorList>
            <person name="Langlade N."/>
            <person name="Munos S."/>
        </authorList>
    </citation>
    <scope>NUCLEOTIDE SEQUENCE [LARGE SCALE GENOMIC DNA]</scope>
    <source>
        <tissue evidence="2">Leaves</tissue>
    </source>
</reference>
<name>A0A251ULG1_HELAN</name>
<dbReference type="AlphaFoldDB" id="A0A251ULG1"/>
<protein>
    <submittedName>
        <fullName evidence="2">Uncharacterized protein</fullName>
    </submittedName>
</protein>
<evidence type="ECO:0000313" key="3">
    <source>
        <dbReference type="Proteomes" id="UP000215914"/>
    </source>
</evidence>